<evidence type="ECO:0000259" key="10">
    <source>
        <dbReference type="Pfam" id="PF01545"/>
    </source>
</evidence>
<sequence>MRHNHDRSTERFGKRLLICMGINIVIPFFQIIGGLAAGSVALISDAVHNIGDFMALLLAFVAHKLGRRSPSLKHTFGIRRVEIFAAVINAALLGGAAVYISIEAVKRLLAPTPVITELVMALALLGIIGNGLSAWLLHDDSRHSLNARGAFLHMVGDMLTSVAVLVSALVIRFTDMPWLDPALSLVIVAYILFNCVYLLREATRVLLNATPKGLDLRTVQAELEALEGVESIHYLHVWNISDQSVALTAHVVVPDQMISATEHLAETINKMLNSRFGIDHPVLQFETRTCGRGTLLCEMTCDEERRCREG</sequence>
<keyword evidence="13" id="KW-1185">Reference proteome</keyword>
<dbReference type="STRING" id="617002.SAMN05660653_01570"/>
<feature type="transmembrane region" description="Helical" evidence="9">
    <location>
        <begin position="149"/>
        <end position="170"/>
    </location>
</feature>
<dbReference type="Pfam" id="PF16916">
    <property type="entry name" value="ZT_dimer"/>
    <property type="match status" value="1"/>
</dbReference>
<dbReference type="InterPro" id="IPR002524">
    <property type="entry name" value="Cation_efflux"/>
</dbReference>
<feature type="transmembrane region" description="Helical" evidence="9">
    <location>
        <begin position="182"/>
        <end position="199"/>
    </location>
</feature>
<dbReference type="EMBL" id="FMXO01000008">
    <property type="protein sequence ID" value="SDB32942.1"/>
    <property type="molecule type" value="Genomic_DNA"/>
</dbReference>
<keyword evidence="5" id="KW-0862">Zinc</keyword>
<dbReference type="SUPFAM" id="SSF160240">
    <property type="entry name" value="Cation efflux protein cytoplasmic domain-like"/>
    <property type="match status" value="1"/>
</dbReference>
<comment type="similarity">
    <text evidence="2">Belongs to the cation diffusion facilitator (CDF) transporter (TC 2.A.4) family. SLC30A subfamily.</text>
</comment>
<evidence type="ECO:0000256" key="2">
    <source>
        <dbReference type="ARBA" id="ARBA00008873"/>
    </source>
</evidence>
<dbReference type="InterPro" id="IPR058533">
    <property type="entry name" value="Cation_efflux_TM"/>
</dbReference>
<evidence type="ECO:0000256" key="9">
    <source>
        <dbReference type="SAM" id="Phobius"/>
    </source>
</evidence>
<dbReference type="AlphaFoldDB" id="A0A1G6CJH7"/>
<name>A0A1G6CJH7_9BACT</name>
<keyword evidence="6 9" id="KW-1133">Transmembrane helix</keyword>
<gene>
    <name evidence="12" type="ORF">SAMN05660653_01570</name>
</gene>
<evidence type="ECO:0000256" key="1">
    <source>
        <dbReference type="ARBA" id="ARBA00004141"/>
    </source>
</evidence>
<dbReference type="RefSeq" id="WP_161946239.1">
    <property type="nucleotide sequence ID" value="NZ_FMXO01000008.1"/>
</dbReference>
<dbReference type="InterPro" id="IPR027470">
    <property type="entry name" value="Cation_efflux_CTD"/>
</dbReference>
<dbReference type="InterPro" id="IPR027469">
    <property type="entry name" value="Cation_efflux_TMD_sf"/>
</dbReference>
<dbReference type="PANTHER" id="PTHR11562:SF17">
    <property type="entry name" value="RE54080P-RELATED"/>
    <property type="match status" value="1"/>
</dbReference>
<keyword evidence="5" id="KW-0864">Zinc transport</keyword>
<evidence type="ECO:0000256" key="8">
    <source>
        <dbReference type="ARBA" id="ARBA00023136"/>
    </source>
</evidence>
<evidence type="ECO:0000256" key="4">
    <source>
        <dbReference type="ARBA" id="ARBA00022692"/>
    </source>
</evidence>
<comment type="subcellular location">
    <subcellularLocation>
        <location evidence="1">Membrane</location>
        <topology evidence="1">Multi-pass membrane protein</topology>
    </subcellularLocation>
</comment>
<evidence type="ECO:0000256" key="5">
    <source>
        <dbReference type="ARBA" id="ARBA00022906"/>
    </source>
</evidence>
<keyword evidence="7" id="KW-0406">Ion transport</keyword>
<dbReference type="GO" id="GO:0005385">
    <property type="term" value="F:zinc ion transmembrane transporter activity"/>
    <property type="evidence" value="ECO:0007669"/>
    <property type="project" value="TreeGrafter"/>
</dbReference>
<dbReference type="NCBIfam" id="TIGR01297">
    <property type="entry name" value="CDF"/>
    <property type="match status" value="1"/>
</dbReference>
<accession>A0A1G6CJH7</accession>
<dbReference type="GO" id="GO:0005886">
    <property type="term" value="C:plasma membrane"/>
    <property type="evidence" value="ECO:0007669"/>
    <property type="project" value="TreeGrafter"/>
</dbReference>
<reference evidence="12 13" key="1">
    <citation type="submission" date="2016-10" db="EMBL/GenBank/DDBJ databases">
        <authorList>
            <person name="de Groot N.N."/>
        </authorList>
    </citation>
    <scope>NUCLEOTIDE SEQUENCE [LARGE SCALE GENOMIC DNA]</scope>
    <source>
        <strain evidence="12 13">ASO4-2</strain>
    </source>
</reference>
<feature type="transmembrane region" description="Helical" evidence="9">
    <location>
        <begin position="83"/>
        <end position="102"/>
    </location>
</feature>
<dbReference type="Pfam" id="PF01545">
    <property type="entry name" value="Cation_efflux"/>
    <property type="match status" value="1"/>
</dbReference>
<dbReference type="SUPFAM" id="SSF161111">
    <property type="entry name" value="Cation efflux protein transmembrane domain-like"/>
    <property type="match status" value="1"/>
</dbReference>
<feature type="domain" description="Cation efflux protein transmembrane" evidence="10">
    <location>
        <begin position="17"/>
        <end position="207"/>
    </location>
</feature>
<keyword evidence="8 9" id="KW-0472">Membrane</keyword>
<evidence type="ECO:0000259" key="11">
    <source>
        <dbReference type="Pfam" id="PF16916"/>
    </source>
</evidence>
<dbReference type="Proteomes" id="UP000198771">
    <property type="component" value="Unassembled WGS sequence"/>
</dbReference>
<dbReference type="InterPro" id="IPR036837">
    <property type="entry name" value="Cation_efflux_CTD_sf"/>
</dbReference>
<evidence type="ECO:0000313" key="13">
    <source>
        <dbReference type="Proteomes" id="UP000198771"/>
    </source>
</evidence>
<keyword evidence="4 9" id="KW-0812">Transmembrane</keyword>
<feature type="domain" description="Cation efflux protein cytoplasmic" evidence="11">
    <location>
        <begin position="211"/>
        <end position="286"/>
    </location>
</feature>
<keyword evidence="3" id="KW-0813">Transport</keyword>
<evidence type="ECO:0000256" key="3">
    <source>
        <dbReference type="ARBA" id="ARBA00022448"/>
    </source>
</evidence>
<protein>
    <submittedName>
        <fullName evidence="12">Cobalt-zinc-cadmium efflux system protein</fullName>
    </submittedName>
</protein>
<evidence type="ECO:0000256" key="6">
    <source>
        <dbReference type="ARBA" id="ARBA00022989"/>
    </source>
</evidence>
<organism evidence="12 13">
    <name type="scientific">Desulfonatronum thiosulfatophilum</name>
    <dbReference type="NCBI Taxonomy" id="617002"/>
    <lineage>
        <taxon>Bacteria</taxon>
        <taxon>Pseudomonadati</taxon>
        <taxon>Thermodesulfobacteriota</taxon>
        <taxon>Desulfovibrionia</taxon>
        <taxon>Desulfovibrionales</taxon>
        <taxon>Desulfonatronaceae</taxon>
        <taxon>Desulfonatronum</taxon>
    </lineage>
</organism>
<feature type="transmembrane region" description="Helical" evidence="9">
    <location>
        <begin position="114"/>
        <end position="137"/>
    </location>
</feature>
<evidence type="ECO:0000313" key="12">
    <source>
        <dbReference type="EMBL" id="SDB32942.1"/>
    </source>
</evidence>
<dbReference type="PANTHER" id="PTHR11562">
    <property type="entry name" value="CATION EFFLUX PROTEIN/ ZINC TRANSPORTER"/>
    <property type="match status" value="1"/>
</dbReference>
<dbReference type="Gene3D" id="1.20.1510.10">
    <property type="entry name" value="Cation efflux protein transmembrane domain"/>
    <property type="match status" value="1"/>
</dbReference>
<dbReference type="OrthoDB" id="9809646at2"/>
<dbReference type="InterPro" id="IPR050681">
    <property type="entry name" value="CDF/SLC30A"/>
</dbReference>
<feature type="transmembrane region" description="Helical" evidence="9">
    <location>
        <begin position="39"/>
        <end position="62"/>
    </location>
</feature>
<evidence type="ECO:0000256" key="7">
    <source>
        <dbReference type="ARBA" id="ARBA00023065"/>
    </source>
</evidence>
<feature type="transmembrane region" description="Helical" evidence="9">
    <location>
        <begin position="12"/>
        <end position="33"/>
    </location>
</feature>
<proteinExistence type="inferred from homology"/>